<comment type="similarity">
    <text evidence="2">Belongs to the protein kinase superfamily. TKL Ser/Thr protein kinase family. ROCO subfamily.</text>
</comment>
<comment type="catalytic activity">
    <reaction evidence="13">
        <text>L-seryl-[protein] + ATP = O-phospho-L-seryl-[protein] + ADP + H(+)</text>
        <dbReference type="Rhea" id="RHEA:17989"/>
        <dbReference type="Rhea" id="RHEA-COMP:9863"/>
        <dbReference type="Rhea" id="RHEA-COMP:11604"/>
        <dbReference type="ChEBI" id="CHEBI:15378"/>
        <dbReference type="ChEBI" id="CHEBI:29999"/>
        <dbReference type="ChEBI" id="CHEBI:30616"/>
        <dbReference type="ChEBI" id="CHEBI:83421"/>
        <dbReference type="ChEBI" id="CHEBI:456216"/>
        <dbReference type="EC" id="2.7.11.1"/>
    </reaction>
</comment>
<dbReference type="InterPro" id="IPR001849">
    <property type="entry name" value="PH_domain"/>
</dbReference>
<dbReference type="Pfam" id="PF07714">
    <property type="entry name" value="PK_Tyr_Ser-Thr"/>
    <property type="match status" value="1"/>
</dbReference>
<dbReference type="SMART" id="SM00233">
    <property type="entry name" value="PH"/>
    <property type="match status" value="1"/>
</dbReference>
<evidence type="ECO:0000256" key="4">
    <source>
        <dbReference type="ARBA" id="ARBA00022527"/>
    </source>
</evidence>
<dbReference type="Pfam" id="PF08477">
    <property type="entry name" value="Roc"/>
    <property type="match status" value="1"/>
</dbReference>
<evidence type="ECO:0000259" key="17">
    <source>
        <dbReference type="PROSITE" id="PS51339"/>
    </source>
</evidence>
<feature type="region of interest" description="Disordered" evidence="14">
    <location>
        <begin position="2054"/>
        <end position="2158"/>
    </location>
</feature>
<evidence type="ECO:0000259" key="18">
    <source>
        <dbReference type="PROSITE" id="PS51424"/>
    </source>
</evidence>
<evidence type="ECO:0000256" key="3">
    <source>
        <dbReference type="ARBA" id="ARBA00012513"/>
    </source>
</evidence>
<dbReference type="GO" id="GO:0005737">
    <property type="term" value="C:cytoplasm"/>
    <property type="evidence" value="ECO:0007669"/>
    <property type="project" value="TreeGrafter"/>
</dbReference>
<keyword evidence="5" id="KW-0433">Leucine-rich repeat</keyword>
<evidence type="ECO:0000256" key="11">
    <source>
        <dbReference type="ARBA" id="ARBA00023134"/>
    </source>
</evidence>
<dbReference type="PROSITE" id="PS50011">
    <property type="entry name" value="PROTEIN_KINASE_DOM"/>
    <property type="match status" value="1"/>
</dbReference>
<name>L8HIZ3_ACACF</name>
<dbReference type="PROSITE" id="PS50003">
    <property type="entry name" value="PH_DOMAIN"/>
    <property type="match status" value="1"/>
</dbReference>
<dbReference type="InterPro" id="IPR030564">
    <property type="entry name" value="Myotubularin"/>
</dbReference>
<dbReference type="GeneID" id="14926203"/>
<evidence type="ECO:0000256" key="14">
    <source>
        <dbReference type="SAM" id="MobiDB-lite"/>
    </source>
</evidence>
<evidence type="ECO:0000259" key="16">
    <source>
        <dbReference type="PROSITE" id="PS50011"/>
    </source>
</evidence>
<dbReference type="SUPFAM" id="SSF50729">
    <property type="entry name" value="PH domain-like"/>
    <property type="match status" value="2"/>
</dbReference>
<dbReference type="SUPFAM" id="SSF50969">
    <property type="entry name" value="YVTN repeat-like/Quinoprotein amine dehydrogenase"/>
    <property type="match status" value="1"/>
</dbReference>
<dbReference type="InterPro" id="IPR032171">
    <property type="entry name" value="COR-A"/>
</dbReference>
<dbReference type="RefSeq" id="XP_004367915.1">
    <property type="nucleotide sequence ID" value="XM_004367858.1"/>
</dbReference>
<dbReference type="Gene3D" id="3.30.310.200">
    <property type="match status" value="1"/>
</dbReference>
<keyword evidence="4" id="KW-0723">Serine/threonine-protein kinase</keyword>
<dbReference type="InterPro" id="IPR001611">
    <property type="entry name" value="Leu-rich_rpt"/>
</dbReference>
<dbReference type="InterPro" id="IPR001245">
    <property type="entry name" value="Ser-Thr/Tyr_kinase_cat_dom"/>
</dbReference>
<organism evidence="19 20">
    <name type="scientific">Acanthamoeba castellanii (strain ATCC 30010 / Neff)</name>
    <dbReference type="NCBI Taxonomy" id="1257118"/>
    <lineage>
        <taxon>Eukaryota</taxon>
        <taxon>Amoebozoa</taxon>
        <taxon>Discosea</taxon>
        <taxon>Longamoebia</taxon>
        <taxon>Centramoebida</taxon>
        <taxon>Acanthamoebidae</taxon>
        <taxon>Acanthamoeba</taxon>
    </lineage>
</organism>
<keyword evidence="8" id="KW-0547">Nucleotide-binding</keyword>
<dbReference type="Proteomes" id="UP000011083">
    <property type="component" value="Unassembled WGS sequence"/>
</dbReference>
<evidence type="ECO:0000256" key="5">
    <source>
        <dbReference type="ARBA" id="ARBA00022614"/>
    </source>
</evidence>
<evidence type="ECO:0000313" key="19">
    <source>
        <dbReference type="EMBL" id="ELR25160.1"/>
    </source>
</evidence>
<evidence type="ECO:0000256" key="8">
    <source>
        <dbReference type="ARBA" id="ARBA00022741"/>
    </source>
</evidence>
<dbReference type="EMBL" id="KB007805">
    <property type="protein sequence ID" value="ELR25160.1"/>
    <property type="molecule type" value="Genomic_DNA"/>
</dbReference>
<dbReference type="PROSITE" id="PS51339">
    <property type="entry name" value="PPASE_MYOTUBULARIN"/>
    <property type="match status" value="1"/>
</dbReference>
<dbReference type="PANTHER" id="PTHR10807">
    <property type="entry name" value="MYOTUBULARIN-RELATED"/>
    <property type="match status" value="1"/>
</dbReference>
<proteinExistence type="inferred from homology"/>
<dbReference type="Gene3D" id="2.130.10.10">
    <property type="entry name" value="YVTN repeat-like/Quinoprotein amine dehydrogenase"/>
    <property type="match status" value="1"/>
</dbReference>
<feature type="compositionally biased region" description="Polar residues" evidence="14">
    <location>
        <begin position="2138"/>
        <end position="2156"/>
    </location>
</feature>
<dbReference type="Pfam" id="PF06602">
    <property type="entry name" value="Myotub-related"/>
    <property type="match status" value="1"/>
</dbReference>
<dbReference type="Pfam" id="PF13855">
    <property type="entry name" value="LRR_8"/>
    <property type="match status" value="1"/>
</dbReference>
<dbReference type="Pfam" id="PF25497">
    <property type="entry name" value="COR-B"/>
    <property type="match status" value="1"/>
</dbReference>
<dbReference type="GO" id="GO:0005524">
    <property type="term" value="F:ATP binding"/>
    <property type="evidence" value="ECO:0007669"/>
    <property type="project" value="UniProtKB-KW"/>
</dbReference>
<dbReference type="InterPro" id="IPR003591">
    <property type="entry name" value="Leu-rich_rpt_typical-subtyp"/>
</dbReference>
<dbReference type="PROSITE" id="PS51424">
    <property type="entry name" value="ROC"/>
    <property type="match status" value="1"/>
</dbReference>
<dbReference type="SUPFAM" id="SSF52540">
    <property type="entry name" value="P-loop containing nucleoside triphosphate hydrolases"/>
    <property type="match status" value="1"/>
</dbReference>
<dbReference type="InterPro" id="IPR011993">
    <property type="entry name" value="PH-like_dom_sf"/>
</dbReference>
<dbReference type="Pfam" id="PF00169">
    <property type="entry name" value="PH"/>
    <property type="match status" value="1"/>
</dbReference>
<dbReference type="InterPro" id="IPR020859">
    <property type="entry name" value="ROC"/>
</dbReference>
<dbReference type="PROSITE" id="PS51450">
    <property type="entry name" value="LRR"/>
    <property type="match status" value="2"/>
</dbReference>
<keyword evidence="20" id="KW-1185">Reference proteome</keyword>
<feature type="domain" description="Myotubularin phosphatase" evidence="17">
    <location>
        <begin position="263"/>
        <end position="707"/>
    </location>
</feature>
<feature type="compositionally biased region" description="Polar residues" evidence="14">
    <location>
        <begin position="352"/>
        <end position="364"/>
    </location>
</feature>
<dbReference type="InterPro" id="IPR036388">
    <property type="entry name" value="WH-like_DNA-bd_sf"/>
</dbReference>
<protein>
    <recommendedName>
        <fullName evidence="3">non-specific serine/threonine protein kinase</fullName>
        <ecNumber evidence="3">2.7.11.1</ecNumber>
    </recommendedName>
</protein>
<dbReference type="Gene3D" id="3.40.50.300">
    <property type="entry name" value="P-loop containing nucleotide triphosphate hydrolases"/>
    <property type="match status" value="1"/>
</dbReference>
<feature type="compositionally biased region" description="Polar residues" evidence="14">
    <location>
        <begin position="115"/>
        <end position="125"/>
    </location>
</feature>
<dbReference type="KEGG" id="acan:ACA1_288810"/>
<evidence type="ECO:0000256" key="12">
    <source>
        <dbReference type="ARBA" id="ARBA00047899"/>
    </source>
</evidence>
<evidence type="ECO:0000256" key="9">
    <source>
        <dbReference type="ARBA" id="ARBA00022777"/>
    </source>
</evidence>
<dbReference type="GO" id="GO:0004674">
    <property type="term" value="F:protein serine/threonine kinase activity"/>
    <property type="evidence" value="ECO:0007669"/>
    <property type="project" value="UniProtKB-KW"/>
</dbReference>
<accession>L8HIZ3</accession>
<dbReference type="InterPro" id="IPR057263">
    <property type="entry name" value="COR-B"/>
</dbReference>
<keyword evidence="10" id="KW-0067">ATP-binding</keyword>
<dbReference type="InterPro" id="IPR008271">
    <property type="entry name" value="Ser/Thr_kinase_AS"/>
</dbReference>
<dbReference type="SUPFAM" id="SSF52799">
    <property type="entry name" value="(Phosphotyrosine protein) phosphatases II"/>
    <property type="match status" value="1"/>
</dbReference>
<evidence type="ECO:0000256" key="2">
    <source>
        <dbReference type="ARBA" id="ARBA00008171"/>
    </source>
</evidence>
<evidence type="ECO:0000313" key="20">
    <source>
        <dbReference type="Proteomes" id="UP000011083"/>
    </source>
</evidence>
<dbReference type="InterPro" id="IPR000719">
    <property type="entry name" value="Prot_kinase_dom"/>
</dbReference>
<dbReference type="EC" id="2.7.11.1" evidence="3"/>
<evidence type="ECO:0000256" key="13">
    <source>
        <dbReference type="ARBA" id="ARBA00048679"/>
    </source>
</evidence>
<dbReference type="STRING" id="1257118.L8HIZ3"/>
<dbReference type="Gene3D" id="3.80.10.10">
    <property type="entry name" value="Ribonuclease Inhibitor"/>
    <property type="match status" value="1"/>
</dbReference>
<feature type="region of interest" description="Disordered" evidence="14">
    <location>
        <begin position="351"/>
        <end position="372"/>
    </location>
</feature>
<dbReference type="CDD" id="cd13999">
    <property type="entry name" value="STKc_MAP3K-like"/>
    <property type="match status" value="1"/>
</dbReference>
<dbReference type="PANTHER" id="PTHR10807:SF128">
    <property type="entry name" value="PHOSPHATIDYLINOSITOL-3,5-BISPHOSPHATE 3-PHOSPHATASE"/>
    <property type="match status" value="1"/>
</dbReference>
<dbReference type="InterPro" id="IPR032675">
    <property type="entry name" value="LRR_dom_sf"/>
</dbReference>
<evidence type="ECO:0000256" key="6">
    <source>
        <dbReference type="ARBA" id="ARBA00022679"/>
    </source>
</evidence>
<evidence type="ECO:0000256" key="1">
    <source>
        <dbReference type="ARBA" id="ARBA00007471"/>
    </source>
</evidence>
<sequence length="2500" mass="276301">MATHLAEGVVLAEGTLQKHSPSKVLVKRWQTRYFVLSSSSPSATTLAYYKRKGDGTPKGVIDLAQVRRLVMRPGSGKAVFEVETVGGRTYSLAAQSKNDAQRWVNALNSARGEPTSATTGENTSPGKGDRLDGQQQQRRLMTGERVLAKQDVVIISHHALTDGRQGQLQMTPYRFILTIEQQSESVPFGLLARVENATHVKRGLPGYLLVCKDFRVISIFFLSTEALDAMNLLFKRHLFPSKLRDLYAFHNKEKYSLRSELHGWPLYQIDQEFERQRLDSSKWRITQANEGDYKAHPHLPSRFVVPASVSDEMLVGQAGDGSYKAPRWVIALCWDRTRPGSAPRGCLLRAARTTNQGSRTATSPPVSPSFRDLMSGLDAEKAAKRALEAETAAAAAASKHTTDSDDMNQHALLEHILKLYPQAQALHVYNIQKSSVSGTGIGAVETVKTASGVISFCTAKLLPTAMVEQGLLKLAHLVSSLDVIGLISTAGRASDSAGEASKMRAAWVESLHDTQWLSGVQMLLQITLDIVELIRKGDPVLVRSADIGDAVPQVTSLVQLCLDPYYRTIAGFCLLVEKEWMACAHSWGQQHREKHKPKHYSHMFVQFIDAVWQLWDMAPAVFEFDCSLLLFLLESVYSARFGSFLADSQRERMEGKLQLTTQTISVWSYVDAFSWQFGHSLYDRHDPGARSSLLPQPGCVKLWTGYYLRWACLTPFEQALAELQELSTAESQASTLSLSHRGLASVPPLVLEACFANVTALELSHNFLSLVPDIGASALASSLERLDLSHNLLTCVPSRLVDALPRLTRLTHLGLAHNRIQSLSALPFRKMRCLTHLDVSHNALQAVPSRLARLTQLRRLDLAGNGFGHALPPRLFSELTLLEELDLAGCALVSLPPDIEQLARLRVLNLSDNPDLNGLPSGLWSLTSLHELHARGICATSAPCKSLPSMTSLVTEVGRLSQLKSLDFSDNGLTDLPAAGLVTLTQLERLLLGGNDLASLGAEIGRLSTLRELDLNRNRLTSLPLEMAGLVQLTALNVEDNMLVALPAQLSTLPLEKLSVGSQNGCIRCPPQEIACMGAQSILAYLNQLLHGQKPCHRIKIMFVGQENVGKTSLLQALKRREKRTSGKILRLGRPAVDDTPVVPLSTDGIDINKWMMTIPSWGPNSPRVELSAWDFAGQEIYYSTHRFFLSERSMYLAVFNLVAPNQSNIEYWLHSVRTAAGSSPVLIIGTHVENTTCTEEFLSQMRMRLNKRFCQRFPNVVGIHFVSCATGQGIEQLLAELKDLVAKQEHIGQALPTNYLELEKILVGMPKERMPPILPWSEYESLARLCLVEQEHDLRAATSLLHNLGSIVHFPNDEKLKDVVILDPQWLMKVMSTIFSTKHSYCKNGVVAHSALAHIWKAPMFPPEVHGFLLSLLERFELSFPVGAHIDKLGDHALTWLRPSAGGPSAPTSLSSFATEEELYLIPSLLPEARPALVPYVWPPNHVAGETIFGRCYRFEFIPKGFMGRLIIRLLAFPLTVQICWLTGLLASIGREKILVEISPDELMLNITVRTELRGEQMSNLSWLVFAAVDSLVKEWYNLNAKVLVPCSHCMTLDLKAAPFMFAIEKCQQAATSPNESILFSNTHHPPPPPPETSGGDPKPVRLDHIAPDLAMVHLDRHRIDWADLIKSDGDNKPMAEGGYASVYRGTYLGAAVAIKELKGSTVSEFDLAAGVSVDDEARRLTFEEFRHEVWIMSGLSHPNLVRLRGFCLQPLCIVTELVEGGSLFDFLSDPDRSSALDWPLRLKIAKDIAKGCAFLHNTSPPVMHRDLKSPNILLANISPDAAVVAKLCDFGLSLSADSTAARKVDCPVWLAPEILEGKAYSEKADLYSIGVILWELLTKQPFFGEVRFFSVLEDMVKAGQRPPIPDSCIPAYRQLIEDCWAQHPDQRPSCRELVVRIEEIIREVCPEVEGYDATADADFHALRTAQADMQRRQQEMSRPRQDKLRTKKDVRLAIQMASVHSMMGLEPRRQLLTQSIKELAAAPCSKSDLIGCMEEFVKQRRESLAPQAAATFGSTAPRAASGSTIGRAEEEASLPQPQPQPQPQPRAASGLTRARRKRCDSQGSGSGGDLSSSGEGHDELKAPSPTLPSRRASLSSKRSQSQTTSPNSARRTLLVASLPHEAKETTPRWMPSKNAALWTSAQLPRRGGSFDSVLRLPVVLVLSLFVLLCAASAGAAGAPVPPSQDFLVALTYNLGANNNSIVQLDSATGTPAFAHWWGNLVFQFTAFTFDPVNRTLILMGDQEIVSFKVDPPFPIAGRVGLAFSPTDIQFDFVHRKLYAVKQDEHNEIVEINMVTGQDTLLVRFNDNYATFTGSMGFDPYNQRYFVGGTDENNNNILMQFNVATGRLEQTIPVAVSYDQVFWNPKTNTLLGLTNNTLVALDLQSRKTFDLAFVPGIPSLFGGAFDERGQQYYTVNTVFGQMQFTRVDLTVHPARRQTLDIWNDFTGLSFVPARA</sequence>
<dbReference type="InterPro" id="IPR010569">
    <property type="entry name" value="Myotubularin-like_Pase_dom"/>
</dbReference>
<comment type="similarity">
    <text evidence="1">Belongs to the protein-tyrosine phosphatase family. Non-receptor class myotubularin subfamily.</text>
</comment>
<feature type="domain" description="PH" evidence="15">
    <location>
        <begin position="9"/>
        <end position="112"/>
    </location>
</feature>
<feature type="region of interest" description="Disordered" evidence="14">
    <location>
        <begin position="1622"/>
        <end position="1646"/>
    </location>
</feature>
<dbReference type="Gene3D" id="1.10.510.10">
    <property type="entry name" value="Transferase(Phosphotransferase) domain 1"/>
    <property type="match status" value="1"/>
</dbReference>
<dbReference type="VEuPathDB" id="AmoebaDB:ACA1_288810"/>
<feature type="region of interest" description="Disordered" evidence="14">
    <location>
        <begin position="108"/>
        <end position="137"/>
    </location>
</feature>
<dbReference type="CDD" id="cd00821">
    <property type="entry name" value="PH"/>
    <property type="match status" value="1"/>
</dbReference>
<dbReference type="GO" id="GO:0046856">
    <property type="term" value="P:phosphatidylinositol dephosphorylation"/>
    <property type="evidence" value="ECO:0007669"/>
    <property type="project" value="TreeGrafter"/>
</dbReference>
<feature type="domain" description="Roc" evidence="18">
    <location>
        <begin position="1092"/>
        <end position="1289"/>
    </location>
</feature>
<evidence type="ECO:0000256" key="7">
    <source>
        <dbReference type="ARBA" id="ARBA00022737"/>
    </source>
</evidence>
<dbReference type="Gene3D" id="2.30.29.30">
    <property type="entry name" value="Pleckstrin-homology domain (PH domain)/Phosphotyrosine-binding domain (PTB)"/>
    <property type="match status" value="1"/>
</dbReference>
<dbReference type="Gene3D" id="3.30.200.20">
    <property type="entry name" value="Phosphorylase Kinase, domain 1"/>
    <property type="match status" value="1"/>
</dbReference>
<dbReference type="InterPro" id="IPR015943">
    <property type="entry name" value="WD40/YVTN_repeat-like_dom_sf"/>
</dbReference>
<dbReference type="SUPFAM" id="SSF52058">
    <property type="entry name" value="L domain-like"/>
    <property type="match status" value="1"/>
</dbReference>
<dbReference type="InterPro" id="IPR027417">
    <property type="entry name" value="P-loop_NTPase"/>
</dbReference>
<gene>
    <name evidence="19" type="ORF">ACA1_288810</name>
</gene>
<feature type="domain" description="Protein kinase" evidence="16">
    <location>
        <begin position="1674"/>
        <end position="1947"/>
    </location>
</feature>
<dbReference type="OrthoDB" id="8940716at2759"/>
<dbReference type="InterPro" id="IPR029021">
    <property type="entry name" value="Prot-tyrosine_phosphatase-like"/>
</dbReference>
<dbReference type="GO" id="GO:0016020">
    <property type="term" value="C:membrane"/>
    <property type="evidence" value="ECO:0007669"/>
    <property type="project" value="TreeGrafter"/>
</dbReference>
<keyword evidence="7" id="KW-0677">Repeat</keyword>
<dbReference type="SUPFAM" id="SSF56112">
    <property type="entry name" value="Protein kinase-like (PK-like)"/>
    <property type="match status" value="1"/>
</dbReference>
<comment type="catalytic activity">
    <reaction evidence="12">
        <text>L-threonyl-[protein] + ATP = O-phospho-L-threonyl-[protein] + ADP + H(+)</text>
        <dbReference type="Rhea" id="RHEA:46608"/>
        <dbReference type="Rhea" id="RHEA-COMP:11060"/>
        <dbReference type="Rhea" id="RHEA-COMP:11605"/>
        <dbReference type="ChEBI" id="CHEBI:15378"/>
        <dbReference type="ChEBI" id="CHEBI:30013"/>
        <dbReference type="ChEBI" id="CHEBI:30616"/>
        <dbReference type="ChEBI" id="CHEBI:61977"/>
        <dbReference type="ChEBI" id="CHEBI:456216"/>
        <dbReference type="EC" id="2.7.11.1"/>
    </reaction>
</comment>
<dbReference type="Gene3D" id="1.10.10.10">
    <property type="entry name" value="Winged helix-like DNA-binding domain superfamily/Winged helix DNA-binding domain"/>
    <property type="match status" value="1"/>
</dbReference>
<dbReference type="SMART" id="SM00369">
    <property type="entry name" value="LRR_TYP"/>
    <property type="match status" value="11"/>
</dbReference>
<keyword evidence="11" id="KW-0342">GTP-binding</keyword>
<dbReference type="SMART" id="SM00364">
    <property type="entry name" value="LRR_BAC"/>
    <property type="match status" value="6"/>
</dbReference>
<reference evidence="19 20" key="1">
    <citation type="journal article" date="2013" name="Genome Biol.">
        <title>Genome of Acanthamoeba castellanii highlights extensive lateral gene transfer and early evolution of tyrosine kinase signaling.</title>
        <authorList>
            <person name="Clarke M."/>
            <person name="Lohan A.J."/>
            <person name="Liu B."/>
            <person name="Lagkouvardos I."/>
            <person name="Roy S."/>
            <person name="Zafar N."/>
            <person name="Bertelli C."/>
            <person name="Schilde C."/>
            <person name="Kianianmomeni A."/>
            <person name="Burglin T.R."/>
            <person name="Frech C."/>
            <person name="Turcotte B."/>
            <person name="Kopec K.O."/>
            <person name="Synnott J.M."/>
            <person name="Choo C."/>
            <person name="Paponov I."/>
            <person name="Finkler A."/>
            <person name="Soon Heng Tan C."/>
            <person name="Hutchins A.P."/>
            <person name="Weinmeier T."/>
            <person name="Rattei T."/>
            <person name="Chu J.S."/>
            <person name="Gimenez G."/>
            <person name="Irimia M."/>
            <person name="Rigden D.J."/>
            <person name="Fitzpatrick D.A."/>
            <person name="Lorenzo-Morales J."/>
            <person name="Bateman A."/>
            <person name="Chiu C.H."/>
            <person name="Tang P."/>
            <person name="Hegemann P."/>
            <person name="Fromm H."/>
            <person name="Raoult D."/>
            <person name="Greub G."/>
            <person name="Miranda-Saavedra D."/>
            <person name="Chen N."/>
            <person name="Nash P."/>
            <person name="Ginger M.L."/>
            <person name="Horn M."/>
            <person name="Schaap P."/>
            <person name="Caler L."/>
            <person name="Loftus B."/>
        </authorList>
    </citation>
    <scope>NUCLEOTIDE SEQUENCE [LARGE SCALE GENOMIC DNA]</scope>
    <source>
        <strain evidence="19 20">Neff</strain>
    </source>
</reference>
<keyword evidence="9" id="KW-0418">Kinase</keyword>
<dbReference type="InterPro" id="IPR011009">
    <property type="entry name" value="Kinase-like_dom_sf"/>
</dbReference>
<dbReference type="PROSITE" id="PS00108">
    <property type="entry name" value="PROTEIN_KINASE_ST"/>
    <property type="match status" value="1"/>
</dbReference>
<dbReference type="Gene3D" id="3.30.70.1390">
    <property type="entry name" value="ROC domain from the Parkinson's disease-associated leucine-rich repeat kinase 2"/>
    <property type="match status" value="1"/>
</dbReference>
<evidence type="ECO:0000259" key="15">
    <source>
        <dbReference type="PROSITE" id="PS50003"/>
    </source>
</evidence>
<keyword evidence="6" id="KW-0808">Transferase</keyword>
<evidence type="ECO:0000256" key="10">
    <source>
        <dbReference type="ARBA" id="ARBA00022840"/>
    </source>
</evidence>
<dbReference type="GO" id="GO:0004438">
    <property type="term" value="F:phosphatidylinositol-3-phosphate phosphatase activity"/>
    <property type="evidence" value="ECO:0007669"/>
    <property type="project" value="TreeGrafter"/>
</dbReference>
<dbReference type="InterPro" id="IPR011044">
    <property type="entry name" value="Quino_amine_DH_bsu"/>
</dbReference>
<dbReference type="Pfam" id="PF16095">
    <property type="entry name" value="COR-A"/>
    <property type="match status" value="1"/>
</dbReference>
<dbReference type="SMART" id="SM00220">
    <property type="entry name" value="S_TKc"/>
    <property type="match status" value="1"/>
</dbReference>
<dbReference type="GO" id="GO:0005525">
    <property type="term" value="F:GTP binding"/>
    <property type="evidence" value="ECO:0007669"/>
    <property type="project" value="UniProtKB-KW"/>
</dbReference>